<keyword evidence="1" id="KW-0472">Membrane</keyword>
<organism evidence="3 4">
    <name type="scientific">Adineta steineri</name>
    <dbReference type="NCBI Taxonomy" id="433720"/>
    <lineage>
        <taxon>Eukaryota</taxon>
        <taxon>Metazoa</taxon>
        <taxon>Spiralia</taxon>
        <taxon>Gnathifera</taxon>
        <taxon>Rotifera</taxon>
        <taxon>Eurotatoria</taxon>
        <taxon>Bdelloidea</taxon>
        <taxon>Adinetida</taxon>
        <taxon>Adinetidae</taxon>
        <taxon>Adineta</taxon>
    </lineage>
</organism>
<evidence type="ECO:0000256" key="1">
    <source>
        <dbReference type="SAM" id="Phobius"/>
    </source>
</evidence>
<sequence length="76" mass="8929">MNRLVIKRFVGVMIELLVDCYPVLAYYMYTMSSRTFRMVILKLCRLALQCRLFHNTNQIQPTLNTIPLQHVAAHTD</sequence>
<evidence type="ECO:0000313" key="2">
    <source>
        <dbReference type="EMBL" id="CAF1380257.1"/>
    </source>
</evidence>
<proteinExistence type="predicted"/>
<reference evidence="3" key="1">
    <citation type="submission" date="2021-02" db="EMBL/GenBank/DDBJ databases">
        <authorList>
            <person name="Nowell W R."/>
        </authorList>
    </citation>
    <scope>NUCLEOTIDE SEQUENCE</scope>
</reference>
<protein>
    <submittedName>
        <fullName evidence="3">Uncharacterized protein</fullName>
    </submittedName>
</protein>
<dbReference type="EMBL" id="CAJOAY010008096">
    <property type="protein sequence ID" value="CAF4179692.1"/>
    <property type="molecule type" value="Genomic_DNA"/>
</dbReference>
<feature type="transmembrane region" description="Helical" evidence="1">
    <location>
        <begin position="6"/>
        <end position="29"/>
    </location>
</feature>
<gene>
    <name evidence="3" type="ORF">OKA104_LOCUS39828</name>
    <name evidence="2" type="ORF">VCS650_LOCUS35363</name>
</gene>
<keyword evidence="1" id="KW-0812">Transmembrane</keyword>
<name>A0A820A575_9BILA</name>
<evidence type="ECO:0000313" key="4">
    <source>
        <dbReference type="Proteomes" id="UP000663881"/>
    </source>
</evidence>
<keyword evidence="1" id="KW-1133">Transmembrane helix</keyword>
<dbReference type="Proteomes" id="UP000663881">
    <property type="component" value="Unassembled WGS sequence"/>
</dbReference>
<dbReference type="Proteomes" id="UP000663891">
    <property type="component" value="Unassembled WGS sequence"/>
</dbReference>
<dbReference type="AlphaFoldDB" id="A0A820A575"/>
<dbReference type="EMBL" id="CAJNON010000796">
    <property type="protein sequence ID" value="CAF1380257.1"/>
    <property type="molecule type" value="Genomic_DNA"/>
</dbReference>
<accession>A0A820A575</accession>
<evidence type="ECO:0000313" key="3">
    <source>
        <dbReference type="EMBL" id="CAF4179692.1"/>
    </source>
</evidence>
<comment type="caution">
    <text evidence="3">The sequence shown here is derived from an EMBL/GenBank/DDBJ whole genome shotgun (WGS) entry which is preliminary data.</text>
</comment>